<protein>
    <submittedName>
        <fullName evidence="1">Uncharacterized protein</fullName>
    </submittedName>
</protein>
<dbReference type="AlphaFoldDB" id="A0A813DGQ5"/>
<dbReference type="EMBL" id="CAJNNV010001849">
    <property type="protein sequence ID" value="CAE8585985.1"/>
    <property type="molecule type" value="Genomic_DNA"/>
</dbReference>
<dbReference type="Proteomes" id="UP000654075">
    <property type="component" value="Unassembled WGS sequence"/>
</dbReference>
<accession>A0A813DGQ5</accession>
<evidence type="ECO:0000313" key="2">
    <source>
        <dbReference type="Proteomes" id="UP000654075"/>
    </source>
</evidence>
<reference evidence="1" key="1">
    <citation type="submission" date="2021-02" db="EMBL/GenBank/DDBJ databases">
        <authorList>
            <person name="Dougan E. K."/>
            <person name="Rhodes N."/>
            <person name="Thang M."/>
            <person name="Chan C."/>
        </authorList>
    </citation>
    <scope>NUCLEOTIDE SEQUENCE</scope>
</reference>
<comment type="caution">
    <text evidence="1">The sequence shown here is derived from an EMBL/GenBank/DDBJ whole genome shotgun (WGS) entry which is preliminary data.</text>
</comment>
<proteinExistence type="predicted"/>
<evidence type="ECO:0000313" key="1">
    <source>
        <dbReference type="EMBL" id="CAE8585985.1"/>
    </source>
</evidence>
<keyword evidence="2" id="KW-1185">Reference proteome</keyword>
<gene>
    <name evidence="1" type="ORF">PGLA1383_LOCUS4884</name>
</gene>
<name>A0A813DGQ5_POLGL</name>
<sequence length="321" mass="34034">MAMPAADGFFGVPSAGSWSIHRSLPCGRPQGSSRMSSAKPKVLSAVIVLATVLASAPLIRLERPQVGATPRAFVTSGGATSASSAGSVPRHLALRETVATLGGVGRIRRQMGTARRNVGEATETAARSSAPFPPPDWVRIATTVQSLQARDRVVLAVANVSEGLKLEQHCVHIGRCDQPDPYEAWSMSVWVPPNSMLLVSSVIGEALMFEPPVEAMPMVLAEGLDFESDAGFFRAEIVGFQALDIAIQALERKFAAMAEIDGVNGKASLYTTAAGRLALEPLFSGLPVSVTWHPLGGNEEYLYWVASQISPSLLAKDESEV</sequence>
<organism evidence="1 2">
    <name type="scientific">Polarella glacialis</name>
    <name type="common">Dinoflagellate</name>
    <dbReference type="NCBI Taxonomy" id="89957"/>
    <lineage>
        <taxon>Eukaryota</taxon>
        <taxon>Sar</taxon>
        <taxon>Alveolata</taxon>
        <taxon>Dinophyceae</taxon>
        <taxon>Suessiales</taxon>
        <taxon>Suessiaceae</taxon>
        <taxon>Polarella</taxon>
    </lineage>
</organism>